<dbReference type="Proteomes" id="UP000193391">
    <property type="component" value="Unassembled WGS sequence"/>
</dbReference>
<dbReference type="EMBL" id="JFKA01000016">
    <property type="protein sequence ID" value="OSQ35629.1"/>
    <property type="molecule type" value="Genomic_DNA"/>
</dbReference>
<evidence type="ECO:0000313" key="3">
    <source>
        <dbReference type="Proteomes" id="UP000193391"/>
    </source>
</evidence>
<dbReference type="Pfam" id="PF09656">
    <property type="entry name" value="PGPGW"/>
    <property type="match status" value="1"/>
</dbReference>
<dbReference type="AlphaFoldDB" id="A0A1Y2KV69"/>
<accession>A0A1Y2KV69</accession>
<gene>
    <name evidence="2" type="ORF">TMES_20495</name>
</gene>
<proteinExistence type="predicted"/>
<organism evidence="2 3">
    <name type="scientific">Thalassospira mesophila</name>
    <dbReference type="NCBI Taxonomy" id="1293891"/>
    <lineage>
        <taxon>Bacteria</taxon>
        <taxon>Pseudomonadati</taxon>
        <taxon>Pseudomonadota</taxon>
        <taxon>Alphaproteobacteria</taxon>
        <taxon>Rhodospirillales</taxon>
        <taxon>Thalassospiraceae</taxon>
        <taxon>Thalassospira</taxon>
    </lineage>
</organism>
<protein>
    <recommendedName>
        <fullName evidence="4">Transmembrane protein (PGPGW)</fullName>
    </recommendedName>
</protein>
<feature type="transmembrane region" description="Helical" evidence="1">
    <location>
        <begin position="30"/>
        <end position="46"/>
    </location>
</feature>
<dbReference type="InterPro" id="IPR019099">
    <property type="entry name" value="Uncharacterised_PGPGW_TM"/>
</dbReference>
<evidence type="ECO:0008006" key="4">
    <source>
        <dbReference type="Google" id="ProtNLM"/>
    </source>
</evidence>
<name>A0A1Y2KV69_9PROT</name>
<keyword evidence="1" id="KW-1133">Transmembrane helix</keyword>
<comment type="caution">
    <text evidence="2">The sequence shown here is derived from an EMBL/GenBank/DDBJ whole genome shotgun (WGS) entry which is preliminary data.</text>
</comment>
<feature type="transmembrane region" description="Helical" evidence="1">
    <location>
        <begin position="7"/>
        <end position="24"/>
    </location>
</feature>
<evidence type="ECO:0000313" key="2">
    <source>
        <dbReference type="EMBL" id="OSQ35629.1"/>
    </source>
</evidence>
<keyword evidence="1" id="KW-0472">Membrane</keyword>
<sequence length="105" mass="12261">MRFLRSFWLVGGGLVSLLIGVVFLPLPPPFFGMVFIAIAIPMLASGSKRARRLIQHGRWKFLQRSQYLERALRLTPRWISIYLRKTDPGPIIRRMRQKNTRSLLL</sequence>
<keyword evidence="1" id="KW-0812">Transmembrane</keyword>
<evidence type="ECO:0000256" key="1">
    <source>
        <dbReference type="SAM" id="Phobius"/>
    </source>
</evidence>
<keyword evidence="3" id="KW-1185">Reference proteome</keyword>
<reference evidence="2 3" key="1">
    <citation type="submission" date="2014-03" db="EMBL/GenBank/DDBJ databases">
        <title>The draft genome sequence of Thalassospira mesophila JCM 18969.</title>
        <authorList>
            <person name="Lai Q."/>
            <person name="Shao Z."/>
        </authorList>
    </citation>
    <scope>NUCLEOTIDE SEQUENCE [LARGE SCALE GENOMIC DNA]</scope>
    <source>
        <strain evidence="2 3">JCM 18969</strain>
    </source>
</reference>